<sequence length="434" mass="48455">MDVGEVLDFVASSLNWHKHKARGERAGLLIPLQKAIGFLLRVFGALEDLREKIIFFPPLLAIMAILGSHRQRLSGELLATPMLSNGEKITKNGALQREIWRSKIGSAARVFWKNPSSKVDDKPNVGAPPLAPGSRWWSVRPTPSSIRPPVSSIVTVIIYAYLGGNVCAEILSGPLQFGPRAKTLRQEVHFSYHMQLSDHQELLRSSRNLSQKMTPWHKERSNGLRSQDHILRTQARLCARPVPLENRVFLTRNKLIHKPGCVGKKTHSCTTWNSRIAKILSGRVGILIGKLPSNGPKTLRWPLVAEPYLTSPSSDFRESGTLQEFEEKRAGRKTHFSSRTAAFARRVFPARNKLIYEPGCVGKITTPATSWNSRFAESIPHLIGIFTGKVHENSSNAPTSGSHNSLIRTPIHANFVPLERGRRELSGDMLHDPF</sequence>
<organism evidence="1">
    <name type="scientific">Fagus sylvatica</name>
    <name type="common">Beechnut</name>
    <dbReference type="NCBI Taxonomy" id="28930"/>
    <lineage>
        <taxon>Eukaryota</taxon>
        <taxon>Viridiplantae</taxon>
        <taxon>Streptophyta</taxon>
        <taxon>Embryophyta</taxon>
        <taxon>Tracheophyta</taxon>
        <taxon>Spermatophyta</taxon>
        <taxon>Magnoliopsida</taxon>
        <taxon>eudicotyledons</taxon>
        <taxon>Gunneridae</taxon>
        <taxon>Pentapetalae</taxon>
        <taxon>rosids</taxon>
        <taxon>fabids</taxon>
        <taxon>Fagales</taxon>
        <taxon>Fagaceae</taxon>
        <taxon>Fagus</taxon>
    </lineage>
</organism>
<protein>
    <submittedName>
        <fullName evidence="1">Uncharacterized protein</fullName>
    </submittedName>
</protein>
<evidence type="ECO:0000313" key="1">
    <source>
        <dbReference type="EMBL" id="SPD16859.1"/>
    </source>
</evidence>
<name>A0A2N9HYS1_FAGSY</name>
<gene>
    <name evidence="1" type="ORF">FSB_LOCUS44741</name>
</gene>
<proteinExistence type="predicted"/>
<reference evidence="1" key="1">
    <citation type="submission" date="2018-02" db="EMBL/GenBank/DDBJ databases">
        <authorList>
            <person name="Cohen D.B."/>
            <person name="Kent A.D."/>
        </authorList>
    </citation>
    <scope>NUCLEOTIDE SEQUENCE</scope>
</reference>
<accession>A0A2N9HYS1</accession>
<dbReference type="EMBL" id="OIVN01004348">
    <property type="protein sequence ID" value="SPD16859.1"/>
    <property type="molecule type" value="Genomic_DNA"/>
</dbReference>
<dbReference type="AlphaFoldDB" id="A0A2N9HYS1"/>